<evidence type="ECO:0000256" key="9">
    <source>
        <dbReference type="ARBA" id="ARBA00023224"/>
    </source>
</evidence>
<evidence type="ECO:0000256" key="4">
    <source>
        <dbReference type="ARBA" id="ARBA00022692"/>
    </source>
</evidence>
<evidence type="ECO:0000256" key="3">
    <source>
        <dbReference type="ARBA" id="ARBA00022606"/>
    </source>
</evidence>
<dbReference type="InterPro" id="IPR004117">
    <property type="entry name" value="7tm6_olfct_rcpt"/>
</dbReference>
<keyword evidence="4 10" id="KW-0812">Transmembrane</keyword>
<keyword evidence="9 10" id="KW-0807">Transducer</keyword>
<comment type="caution">
    <text evidence="10">Lacks conserved residue(s) required for the propagation of feature annotation.</text>
</comment>
<keyword evidence="8 10" id="KW-0675">Receptor</keyword>
<dbReference type="GO" id="GO:0007165">
    <property type="term" value="P:signal transduction"/>
    <property type="evidence" value="ECO:0007669"/>
    <property type="project" value="UniProtKB-KW"/>
</dbReference>
<evidence type="ECO:0000256" key="10">
    <source>
        <dbReference type="RuleBase" id="RU351113"/>
    </source>
</evidence>
<feature type="transmembrane region" description="Helical" evidence="10">
    <location>
        <begin position="39"/>
        <end position="58"/>
    </location>
</feature>
<organism evidence="11">
    <name type="scientific">Diaphorina citri</name>
    <name type="common">Asian citrus psyllid</name>
    <dbReference type="NCBI Taxonomy" id="121845"/>
    <lineage>
        <taxon>Eukaryota</taxon>
        <taxon>Metazoa</taxon>
        <taxon>Ecdysozoa</taxon>
        <taxon>Arthropoda</taxon>
        <taxon>Hexapoda</taxon>
        <taxon>Insecta</taxon>
        <taxon>Pterygota</taxon>
        <taxon>Neoptera</taxon>
        <taxon>Paraneoptera</taxon>
        <taxon>Hemiptera</taxon>
        <taxon>Sternorrhyncha</taxon>
        <taxon>Psylloidea</taxon>
        <taxon>Psyllidae</taxon>
        <taxon>Diaphorininae</taxon>
        <taxon>Diaphorina</taxon>
    </lineage>
</organism>
<dbReference type="GO" id="GO:0005886">
    <property type="term" value="C:plasma membrane"/>
    <property type="evidence" value="ECO:0007669"/>
    <property type="project" value="UniProtKB-SubCell"/>
</dbReference>
<dbReference type="AlphaFoldDB" id="A0A7T3R151"/>
<dbReference type="Pfam" id="PF02949">
    <property type="entry name" value="7tm_6"/>
    <property type="match status" value="1"/>
</dbReference>
<keyword evidence="2" id="KW-1003">Cell membrane</keyword>
<keyword evidence="6 10" id="KW-1133">Transmembrane helix</keyword>
<sequence length="442" mass="53106">METMVYPHSVGTILKLLEWIGWTNHSRFDIKWKNILKTVYFFSFHFLVIICLISHLLSTTTRSIRYLPEFFQRLMEDITFHLFYFDNLLYIFRYKELQSIVSFMETSFCTTNRRVVQYCYRRGNLIMIVFGLVHSMVISGCILETYFPVSEKELELLRYVYQRKYPERRLQTNFWVPFIDDSESWYYEVMFYTEFYLVFIVTVLTVTSICLIPMLITYAEGQYTMLSHFVEKIGQPHHDEQGRRIMYTNLIRNEYVYVASCYERGKLVGTSSWSDKEKVEHLYEKSYCRQIVRFHQMLIQFQEKIVHMYSPFMLTKMILNNTVFALCMYQVSTNPSDISRWRVFKLTSEFVGVALELYLLCHSSERLDDCHARLRRSLVSVSLSQVSPRVKRSLCMLVRRSHRPNQLRFYQGALVISHSYFMHVVKFSYTFVNFMRLRSIGH</sequence>
<dbReference type="GO" id="GO:0005549">
    <property type="term" value="F:odorant binding"/>
    <property type="evidence" value="ECO:0007669"/>
    <property type="project" value="InterPro"/>
</dbReference>
<gene>
    <name evidence="11" type="primary">OR13</name>
</gene>
<keyword evidence="3 10" id="KW-0716">Sensory transduction</keyword>
<feature type="transmembrane region" description="Helical" evidence="10">
    <location>
        <begin position="195"/>
        <end position="219"/>
    </location>
</feature>
<dbReference type="PANTHER" id="PTHR21137">
    <property type="entry name" value="ODORANT RECEPTOR"/>
    <property type="match status" value="1"/>
</dbReference>
<comment type="similarity">
    <text evidence="10">Belongs to the insect chemoreceptor superfamily. Heteromeric odorant receptor channel (TC 1.A.69) family.</text>
</comment>
<evidence type="ECO:0000256" key="2">
    <source>
        <dbReference type="ARBA" id="ARBA00022475"/>
    </source>
</evidence>
<dbReference type="GO" id="GO:0004984">
    <property type="term" value="F:olfactory receptor activity"/>
    <property type="evidence" value="ECO:0007669"/>
    <property type="project" value="InterPro"/>
</dbReference>
<evidence type="ECO:0000256" key="7">
    <source>
        <dbReference type="ARBA" id="ARBA00023136"/>
    </source>
</evidence>
<evidence type="ECO:0000256" key="5">
    <source>
        <dbReference type="ARBA" id="ARBA00022725"/>
    </source>
</evidence>
<comment type="subcellular location">
    <subcellularLocation>
        <location evidence="1 10">Cell membrane</location>
        <topology evidence="1 10">Multi-pass membrane protein</topology>
    </subcellularLocation>
</comment>
<evidence type="ECO:0000256" key="6">
    <source>
        <dbReference type="ARBA" id="ARBA00022989"/>
    </source>
</evidence>
<feature type="transmembrane region" description="Helical" evidence="10">
    <location>
        <begin position="123"/>
        <end position="147"/>
    </location>
</feature>
<evidence type="ECO:0000256" key="1">
    <source>
        <dbReference type="ARBA" id="ARBA00004651"/>
    </source>
</evidence>
<accession>A0A7T3R151</accession>
<name>A0A7T3R151_DIACI</name>
<keyword evidence="5 10" id="KW-0552">Olfaction</keyword>
<keyword evidence="7 10" id="KW-0472">Membrane</keyword>
<dbReference type="PANTHER" id="PTHR21137:SF35">
    <property type="entry name" value="ODORANT RECEPTOR 19A-RELATED"/>
    <property type="match status" value="1"/>
</dbReference>
<proteinExistence type="evidence at transcript level"/>
<reference evidence="11" key="1">
    <citation type="submission" date="2019-11" db="EMBL/GenBank/DDBJ databases">
        <title>Host plant odors and their recognition by OBPs of Diaphorina citri Kuwayama (Hemiptera: Psyllidae).</title>
        <authorList>
            <person name="Zhengbing W."/>
            <person name="Xinnian Z."/>
        </authorList>
    </citation>
    <scope>NUCLEOTIDE SEQUENCE</scope>
</reference>
<protein>
    <recommendedName>
        <fullName evidence="10">Odorant receptor</fullName>
    </recommendedName>
</protein>
<dbReference type="EMBL" id="MN731511">
    <property type="protein sequence ID" value="QPZ88926.1"/>
    <property type="molecule type" value="mRNA"/>
</dbReference>
<evidence type="ECO:0000313" key="11">
    <source>
        <dbReference type="EMBL" id="QPZ88926.1"/>
    </source>
</evidence>
<evidence type="ECO:0000256" key="8">
    <source>
        <dbReference type="ARBA" id="ARBA00023170"/>
    </source>
</evidence>